<accession>A0AAD8W988</accession>
<comment type="caution">
    <text evidence="1">The sequence shown here is derived from an EMBL/GenBank/DDBJ whole genome shotgun (WGS) entry which is preliminary data.</text>
</comment>
<evidence type="ECO:0000313" key="2">
    <source>
        <dbReference type="Proteomes" id="UP001231189"/>
    </source>
</evidence>
<protein>
    <submittedName>
        <fullName evidence="1">Uncharacterized protein</fullName>
    </submittedName>
</protein>
<proteinExistence type="predicted"/>
<dbReference type="Proteomes" id="UP001231189">
    <property type="component" value="Unassembled WGS sequence"/>
</dbReference>
<sequence length="175" mass="19504">MADSDGDGAAHEGARGAGSASSFTLILRRHLHREQRRLRFAQPSFKPLPFTLFLKDAKAVLDQHKPGHRLPRDCCVEWARLIEGSRLGLLSKSARGKSTVAAIVDLEKGTPTSSGSSSFPQWVFRPLNMSASNGKWINGLQFSSLFWCWYKQAQPLAYVECFGQFTCGREQCQED</sequence>
<keyword evidence="2" id="KW-1185">Reference proteome</keyword>
<reference evidence="1" key="1">
    <citation type="submission" date="2023-07" db="EMBL/GenBank/DDBJ databases">
        <title>A chromosome-level genome assembly of Lolium multiflorum.</title>
        <authorList>
            <person name="Chen Y."/>
            <person name="Copetti D."/>
            <person name="Kolliker R."/>
            <person name="Studer B."/>
        </authorList>
    </citation>
    <scope>NUCLEOTIDE SEQUENCE</scope>
    <source>
        <strain evidence="1">02402/16</strain>
        <tissue evidence="1">Leaf</tissue>
    </source>
</reference>
<evidence type="ECO:0000313" key="1">
    <source>
        <dbReference type="EMBL" id="KAK1645784.1"/>
    </source>
</evidence>
<gene>
    <name evidence="1" type="ORF">QYE76_063589</name>
</gene>
<organism evidence="1 2">
    <name type="scientific">Lolium multiflorum</name>
    <name type="common">Italian ryegrass</name>
    <name type="synonym">Lolium perenne subsp. multiflorum</name>
    <dbReference type="NCBI Taxonomy" id="4521"/>
    <lineage>
        <taxon>Eukaryota</taxon>
        <taxon>Viridiplantae</taxon>
        <taxon>Streptophyta</taxon>
        <taxon>Embryophyta</taxon>
        <taxon>Tracheophyta</taxon>
        <taxon>Spermatophyta</taxon>
        <taxon>Magnoliopsida</taxon>
        <taxon>Liliopsida</taxon>
        <taxon>Poales</taxon>
        <taxon>Poaceae</taxon>
        <taxon>BOP clade</taxon>
        <taxon>Pooideae</taxon>
        <taxon>Poodae</taxon>
        <taxon>Poeae</taxon>
        <taxon>Poeae Chloroplast Group 2 (Poeae type)</taxon>
        <taxon>Loliodinae</taxon>
        <taxon>Loliinae</taxon>
        <taxon>Lolium</taxon>
    </lineage>
</organism>
<dbReference type="AlphaFoldDB" id="A0AAD8W988"/>
<name>A0AAD8W988_LOLMU</name>
<dbReference type="EMBL" id="JAUUTY010000004">
    <property type="protein sequence ID" value="KAK1645784.1"/>
    <property type="molecule type" value="Genomic_DNA"/>
</dbReference>